<dbReference type="PROSITE" id="PS00041">
    <property type="entry name" value="HTH_ARAC_FAMILY_1"/>
    <property type="match status" value="1"/>
</dbReference>
<evidence type="ECO:0000313" key="6">
    <source>
        <dbReference type="Proteomes" id="UP001501803"/>
    </source>
</evidence>
<dbReference type="PANTHER" id="PTHR46796">
    <property type="entry name" value="HTH-TYPE TRANSCRIPTIONAL ACTIVATOR RHAS-RELATED"/>
    <property type="match status" value="1"/>
</dbReference>
<dbReference type="InterPro" id="IPR009057">
    <property type="entry name" value="Homeodomain-like_sf"/>
</dbReference>
<gene>
    <name evidence="5" type="ORF">GCM10022381_23720</name>
</gene>
<dbReference type="PROSITE" id="PS01124">
    <property type="entry name" value="HTH_ARAC_FAMILY_2"/>
    <property type="match status" value="1"/>
</dbReference>
<dbReference type="RefSeq" id="WP_345066740.1">
    <property type="nucleotide sequence ID" value="NZ_BAABCN010000007.1"/>
</dbReference>
<dbReference type="SMART" id="SM00342">
    <property type="entry name" value="HTH_ARAC"/>
    <property type="match status" value="1"/>
</dbReference>
<dbReference type="InterPro" id="IPR020449">
    <property type="entry name" value="Tscrpt_reg_AraC-type_HTH"/>
</dbReference>
<feature type="domain" description="HTH araC/xylS-type" evidence="4">
    <location>
        <begin position="212"/>
        <end position="312"/>
    </location>
</feature>
<dbReference type="Pfam" id="PF12833">
    <property type="entry name" value="HTH_18"/>
    <property type="match status" value="1"/>
</dbReference>
<dbReference type="Gene3D" id="1.10.10.60">
    <property type="entry name" value="Homeodomain-like"/>
    <property type="match status" value="1"/>
</dbReference>
<proteinExistence type="predicted"/>
<comment type="caution">
    <text evidence="5">The sequence shown here is derived from an EMBL/GenBank/DDBJ whole genome shotgun (WGS) entry which is preliminary data.</text>
</comment>
<dbReference type="EMBL" id="BAABCN010000007">
    <property type="protein sequence ID" value="GAA3880718.1"/>
    <property type="molecule type" value="Genomic_DNA"/>
</dbReference>
<dbReference type="Proteomes" id="UP001501803">
    <property type="component" value="Unassembled WGS sequence"/>
</dbReference>
<evidence type="ECO:0000313" key="5">
    <source>
        <dbReference type="EMBL" id="GAA3880718.1"/>
    </source>
</evidence>
<reference evidence="6" key="1">
    <citation type="journal article" date="2019" name="Int. J. Syst. Evol. Microbiol.">
        <title>The Global Catalogue of Microorganisms (GCM) 10K type strain sequencing project: providing services to taxonomists for standard genome sequencing and annotation.</title>
        <authorList>
            <consortium name="The Broad Institute Genomics Platform"/>
            <consortium name="The Broad Institute Genome Sequencing Center for Infectious Disease"/>
            <person name="Wu L."/>
            <person name="Ma J."/>
        </authorList>
    </citation>
    <scope>NUCLEOTIDE SEQUENCE [LARGE SCALE GENOMIC DNA]</scope>
    <source>
        <strain evidence="6">JCM 17021</strain>
    </source>
</reference>
<evidence type="ECO:0000259" key="4">
    <source>
        <dbReference type="PROSITE" id="PS01124"/>
    </source>
</evidence>
<sequence length="320" mass="35432">MAERRVHSQDLGDSLNDWGLVVESESVLGQNGTWVRATGDLIRGELDRTQLDLITIEAERHVVSRTPAHIERRPGPLHVIPVQVRGRSILRPTDGSPAVSLDAGDVGYWTSDLPYRWEFTGPFTLLMLRAPFAALDLAPAALRPLVGRSFASDVGFAKLVVPFAEDVLNDPSLLAGQSGTRIVQNIVSLFTTMLVGQLDLAAGRDRSGPAYRRVVEYIARNVNESLDLRRIADDNDMSTRYLQSLFQERGTSVSHWIRLRRLESARQALADPALASASVSQIAAENGFADHAHFSRTFRATFNETPTQWRRRALRAPESG</sequence>
<dbReference type="SUPFAM" id="SSF46689">
    <property type="entry name" value="Homeodomain-like"/>
    <property type="match status" value="1"/>
</dbReference>
<dbReference type="Pfam" id="PF14525">
    <property type="entry name" value="AraC_binding_2"/>
    <property type="match status" value="1"/>
</dbReference>
<keyword evidence="2" id="KW-0238">DNA-binding</keyword>
<keyword evidence="3" id="KW-0804">Transcription</keyword>
<evidence type="ECO:0000256" key="3">
    <source>
        <dbReference type="ARBA" id="ARBA00023163"/>
    </source>
</evidence>
<dbReference type="PRINTS" id="PR00032">
    <property type="entry name" value="HTHARAC"/>
</dbReference>
<dbReference type="InterPro" id="IPR018062">
    <property type="entry name" value="HTH_AraC-typ_CS"/>
</dbReference>
<dbReference type="InterPro" id="IPR018060">
    <property type="entry name" value="HTH_AraC"/>
</dbReference>
<name>A0ABP7KKD5_9MICO</name>
<keyword evidence="6" id="KW-1185">Reference proteome</keyword>
<evidence type="ECO:0000256" key="2">
    <source>
        <dbReference type="ARBA" id="ARBA00023125"/>
    </source>
</evidence>
<keyword evidence="1" id="KW-0805">Transcription regulation</keyword>
<protein>
    <recommendedName>
        <fullName evidence="4">HTH araC/xylS-type domain-containing protein</fullName>
    </recommendedName>
</protein>
<dbReference type="InterPro" id="IPR035418">
    <property type="entry name" value="AraC-bd_2"/>
</dbReference>
<dbReference type="InterPro" id="IPR050204">
    <property type="entry name" value="AraC_XylS_family_regulators"/>
</dbReference>
<evidence type="ECO:0000256" key="1">
    <source>
        <dbReference type="ARBA" id="ARBA00023015"/>
    </source>
</evidence>
<organism evidence="5 6">
    <name type="scientific">Leifsonia kafniensis</name>
    <dbReference type="NCBI Taxonomy" id="475957"/>
    <lineage>
        <taxon>Bacteria</taxon>
        <taxon>Bacillati</taxon>
        <taxon>Actinomycetota</taxon>
        <taxon>Actinomycetes</taxon>
        <taxon>Micrococcales</taxon>
        <taxon>Microbacteriaceae</taxon>
        <taxon>Leifsonia</taxon>
    </lineage>
</organism>
<dbReference type="PANTHER" id="PTHR46796:SF6">
    <property type="entry name" value="ARAC SUBFAMILY"/>
    <property type="match status" value="1"/>
</dbReference>
<accession>A0ABP7KKD5</accession>